<dbReference type="Pfam" id="PF17766">
    <property type="entry name" value="fn3_6"/>
    <property type="match status" value="1"/>
</dbReference>
<sequence>MKKFVQITAALVVLLFGITQTLYAENYQGVKKSKHGSYIVMMELDPVVKYDGSIQGYPATKLETGKKFNANSAHVKKYSQYLKQTHVNTMKNAGINSRKKVHSYYHALNGFSALLSYKQAIKVSKQKGVVRVIPDEMRYKTTDSSPDFLGITAAGGAWLKGYNGEGVVVGVIDSGIWPEHPSFADDGSYSAPPVTLTGNSCDFGNSAHNPLDLAFECNNKLIGARQMLETYRALLGAAPDEYDSARDDDGHGTHTASTAAGNAGVEANMFGIPRGSISGIAHRAHIVAYKGLGNLGGFSSDLAAAIDQAVADGVDVINYSVGGGASLTGADDIAYLFAADAGVFVATSAGNSGPGAGTIGGPASVPWLTTVGASTQSRMFQGTIVLGDGSTYTGASITSGVGISSLVDAEFAGGDLCIPGTLDASVAGKIVLCRRGVIARVAKSEAVSLAGGVGMILYNNNDVDNLNSDNHAVPSVHIDQTPGLAIKAYIADVAGSATARIGCCENGEWESAPSMAIFSSRGPDLVAQDIIKPDITAPGHMILAGNSPTPDPGSVPGELFQAISGTSMSSPHIAGIFALIKQAHPSWSPAMAKSALMTTAHQDVRDNDRISRADPFDMGAGHVNAGGKVNKGSILQPGLAYDAGLLEYLGFLCGAEPTALSSLTCLIIDLIGIPTDASDLNLPSMGIAELAGSQTITRTVTSVAKENGWRKYSVEVDAPEGYKVKVTPNKIRLKKGQSATYQVKITNVNAPVGEWRFGSLNWREKKNRYNVYSPIAVKGTLFSAPDRISGNGESGNSNFEIKFGYSGAYAANPHGLVPATITDDNVGQDPDQSFDPGDGYSNAHVIPALGAAMLRVAIPPEATEADADLDVFVYDPTNTLVASSTLGGTDEVIEIPLPMDGNWTVYVHGWSTPGGDSDYSMYSWLISATPGGNLVLDNAPTSATLGAIETVDVSWSGASAGQWHYGAVSHAGGGGLIGLTLVEVDNR</sequence>
<dbReference type="Pfam" id="PF00082">
    <property type="entry name" value="Peptidase_S8"/>
    <property type="match status" value="1"/>
</dbReference>
<feature type="domain" description="Subtilisin-like protease fibronectin type-III" evidence="16">
    <location>
        <begin position="679"/>
        <end position="777"/>
    </location>
</feature>
<dbReference type="InterPro" id="IPR003137">
    <property type="entry name" value="PA_domain"/>
</dbReference>
<evidence type="ECO:0000259" key="14">
    <source>
        <dbReference type="Pfam" id="PF02225"/>
    </source>
</evidence>
<evidence type="ECO:0000256" key="9">
    <source>
        <dbReference type="PIRSR" id="PIRSR615500-1"/>
    </source>
</evidence>
<gene>
    <name evidence="17" type="ORF">SG35_030240</name>
</gene>
<evidence type="ECO:0000256" key="1">
    <source>
        <dbReference type="ARBA" id="ARBA00004613"/>
    </source>
</evidence>
<dbReference type="InterPro" id="IPR045051">
    <property type="entry name" value="SBT"/>
</dbReference>
<dbReference type="RefSeq" id="WP_053043407.1">
    <property type="nucleotide sequence ID" value="NZ_CP059736.1"/>
</dbReference>
<dbReference type="Gene3D" id="3.40.50.200">
    <property type="entry name" value="Peptidase S8/S53 domain"/>
    <property type="match status" value="1"/>
</dbReference>
<dbReference type="InterPro" id="IPR000209">
    <property type="entry name" value="Peptidase_S8/S53_dom"/>
</dbReference>
<dbReference type="GO" id="GO:0004252">
    <property type="term" value="F:serine-type endopeptidase activity"/>
    <property type="evidence" value="ECO:0007669"/>
    <property type="project" value="UniProtKB-UniRule"/>
</dbReference>
<dbReference type="GO" id="GO:0006508">
    <property type="term" value="P:proteolysis"/>
    <property type="evidence" value="ECO:0007669"/>
    <property type="project" value="UniProtKB-KW"/>
</dbReference>
<evidence type="ECO:0000259" key="15">
    <source>
        <dbReference type="Pfam" id="PF05922"/>
    </source>
</evidence>
<evidence type="ECO:0000256" key="2">
    <source>
        <dbReference type="ARBA" id="ARBA00011073"/>
    </source>
</evidence>
<dbReference type="Pfam" id="PF05922">
    <property type="entry name" value="Inhibitor_I9"/>
    <property type="match status" value="1"/>
</dbReference>
<dbReference type="InterPro" id="IPR010259">
    <property type="entry name" value="S8pro/Inhibitor_I9"/>
</dbReference>
<dbReference type="AlphaFoldDB" id="A0AAF0C4W1"/>
<dbReference type="InterPro" id="IPR034197">
    <property type="entry name" value="Peptidases_S8_3"/>
</dbReference>
<dbReference type="PANTHER" id="PTHR10795">
    <property type="entry name" value="PROPROTEIN CONVERTASE SUBTILISIN/KEXIN"/>
    <property type="match status" value="1"/>
</dbReference>
<dbReference type="Gene3D" id="3.50.30.30">
    <property type="match status" value="1"/>
</dbReference>
<evidence type="ECO:0000256" key="10">
    <source>
        <dbReference type="PROSITE-ProRule" id="PRU01240"/>
    </source>
</evidence>
<accession>A0AAF0C4W1</accession>
<evidence type="ECO:0000259" key="13">
    <source>
        <dbReference type="Pfam" id="PF00082"/>
    </source>
</evidence>
<dbReference type="GO" id="GO:0005576">
    <property type="term" value="C:extracellular region"/>
    <property type="evidence" value="ECO:0007669"/>
    <property type="project" value="UniProtKB-SubCell"/>
</dbReference>
<dbReference type="PROSITE" id="PS51892">
    <property type="entry name" value="SUBTILASE"/>
    <property type="match status" value="1"/>
</dbReference>
<dbReference type="InterPro" id="IPR015500">
    <property type="entry name" value="Peptidase_S8_subtilisin-rel"/>
</dbReference>
<feature type="active site" description="Charge relay system" evidence="9 10">
    <location>
        <position position="567"/>
    </location>
</feature>
<feature type="domain" description="Peptidase S8/S53" evidence="13">
    <location>
        <begin position="164"/>
        <end position="605"/>
    </location>
</feature>
<dbReference type="CDD" id="cd04852">
    <property type="entry name" value="Peptidases_S8_3"/>
    <property type="match status" value="1"/>
</dbReference>
<feature type="active site" description="Charge relay system" evidence="9 10">
    <location>
        <position position="251"/>
    </location>
</feature>
<evidence type="ECO:0000256" key="7">
    <source>
        <dbReference type="ARBA" id="ARBA00022825"/>
    </source>
</evidence>
<evidence type="ECO:0000313" key="18">
    <source>
        <dbReference type="Proteomes" id="UP000032568"/>
    </source>
</evidence>
<feature type="active site" description="Charge relay system" evidence="9 10">
    <location>
        <position position="173"/>
    </location>
</feature>
<evidence type="ECO:0000259" key="16">
    <source>
        <dbReference type="Pfam" id="PF17766"/>
    </source>
</evidence>
<keyword evidence="3" id="KW-0964">Secreted</keyword>
<evidence type="ECO:0000256" key="4">
    <source>
        <dbReference type="ARBA" id="ARBA00022670"/>
    </source>
</evidence>
<dbReference type="InterPro" id="IPR023827">
    <property type="entry name" value="Peptidase_S8_Asp-AS"/>
</dbReference>
<evidence type="ECO:0000256" key="8">
    <source>
        <dbReference type="ARBA" id="ARBA00023180"/>
    </source>
</evidence>
<dbReference type="InterPro" id="IPR041469">
    <property type="entry name" value="Subtilisin-like_FN3"/>
</dbReference>
<dbReference type="PROSITE" id="PS00136">
    <property type="entry name" value="SUBTILASE_ASP"/>
    <property type="match status" value="1"/>
</dbReference>
<dbReference type="InterPro" id="IPR046450">
    <property type="entry name" value="PA_dom_sf"/>
</dbReference>
<feature type="domain" description="Inhibitor I9" evidence="15">
    <location>
        <begin position="38"/>
        <end position="139"/>
    </location>
</feature>
<keyword evidence="6 10" id="KW-0378">Hydrolase</keyword>
<comment type="similarity">
    <text evidence="2 10 11">Belongs to the peptidase S8 family.</text>
</comment>
<feature type="domain" description="PA" evidence="14">
    <location>
        <begin position="423"/>
        <end position="486"/>
    </location>
</feature>
<dbReference type="CDD" id="cd02120">
    <property type="entry name" value="PA_subtilisin_like"/>
    <property type="match status" value="1"/>
</dbReference>
<evidence type="ECO:0000256" key="12">
    <source>
        <dbReference type="SAM" id="SignalP"/>
    </source>
</evidence>
<dbReference type="SUPFAM" id="SSF52025">
    <property type="entry name" value="PA domain"/>
    <property type="match status" value="1"/>
</dbReference>
<dbReference type="Proteomes" id="UP000032568">
    <property type="component" value="Chromosome pTact"/>
</dbReference>
<reference evidence="17 18" key="1">
    <citation type="journal article" date="2015" name="Genome Announc.">
        <title>Draft Genome Sequences of Marine Isolates of Thalassomonas viridans and Thalassomonas actiniarum.</title>
        <authorList>
            <person name="Olonade I."/>
            <person name="van Zyl L.J."/>
            <person name="Trindade M."/>
        </authorList>
    </citation>
    <scope>NUCLEOTIDE SEQUENCE [LARGE SCALE GENOMIC DNA]</scope>
    <source>
        <strain evidence="17 18">A5K-106</strain>
    </source>
</reference>
<keyword evidence="7 10" id="KW-0720">Serine protease</keyword>
<keyword evidence="8" id="KW-0325">Glycoprotein</keyword>
<reference evidence="17 18" key="2">
    <citation type="journal article" date="2022" name="Mar. Drugs">
        <title>Bioassay-Guided Fractionation Leads to the Detection of Cholic Acid Generated by the Rare Thalassomonas sp.</title>
        <authorList>
            <person name="Pheiffer F."/>
            <person name="Schneider Y.K."/>
            <person name="Hansen E.H."/>
            <person name="Andersen J.H."/>
            <person name="Isaksson J."/>
            <person name="Busche T."/>
            <person name="R C."/>
            <person name="Kalinowski J."/>
            <person name="Zyl L.V."/>
            <person name="Trindade M."/>
        </authorList>
    </citation>
    <scope>NUCLEOTIDE SEQUENCE [LARGE SCALE GENOMIC DNA]</scope>
    <source>
        <strain evidence="17 18">A5K-106</strain>
    </source>
</reference>
<comment type="subcellular location">
    <subcellularLocation>
        <location evidence="1">Secreted</location>
    </subcellularLocation>
</comment>
<evidence type="ECO:0000256" key="6">
    <source>
        <dbReference type="ARBA" id="ARBA00022801"/>
    </source>
</evidence>
<organism evidence="17 18">
    <name type="scientific">Thalassomonas actiniarum</name>
    <dbReference type="NCBI Taxonomy" id="485447"/>
    <lineage>
        <taxon>Bacteria</taxon>
        <taxon>Pseudomonadati</taxon>
        <taxon>Pseudomonadota</taxon>
        <taxon>Gammaproteobacteria</taxon>
        <taxon>Alteromonadales</taxon>
        <taxon>Colwelliaceae</taxon>
        <taxon>Thalassomonas</taxon>
    </lineage>
</organism>
<keyword evidence="5 12" id="KW-0732">Signal</keyword>
<protein>
    <submittedName>
        <fullName evidence="17">S8 family peptidase</fullName>
    </submittedName>
</protein>
<dbReference type="PRINTS" id="PR00723">
    <property type="entry name" value="SUBTILISIN"/>
</dbReference>
<dbReference type="InterPro" id="IPR037045">
    <property type="entry name" value="S8pro/Inhibitor_I9_sf"/>
</dbReference>
<dbReference type="KEGG" id="tact:SG35_030240"/>
<keyword evidence="18" id="KW-1185">Reference proteome</keyword>
<dbReference type="EMBL" id="CP059736">
    <property type="protein sequence ID" value="WDE02682.1"/>
    <property type="molecule type" value="Genomic_DNA"/>
</dbReference>
<evidence type="ECO:0000313" key="17">
    <source>
        <dbReference type="EMBL" id="WDE02682.1"/>
    </source>
</evidence>
<dbReference type="InterPro" id="IPR023828">
    <property type="entry name" value="Peptidase_S8_Ser-AS"/>
</dbReference>
<keyword evidence="4 10" id="KW-0645">Protease</keyword>
<dbReference type="Pfam" id="PF02225">
    <property type="entry name" value="PA"/>
    <property type="match status" value="1"/>
</dbReference>
<dbReference type="InterPro" id="IPR036852">
    <property type="entry name" value="Peptidase_S8/S53_dom_sf"/>
</dbReference>
<dbReference type="SUPFAM" id="SSF52743">
    <property type="entry name" value="Subtilisin-like"/>
    <property type="match status" value="1"/>
</dbReference>
<proteinExistence type="inferred from homology"/>
<evidence type="ECO:0000256" key="5">
    <source>
        <dbReference type="ARBA" id="ARBA00022729"/>
    </source>
</evidence>
<dbReference type="Gene3D" id="2.60.40.2310">
    <property type="match status" value="1"/>
</dbReference>
<feature type="signal peptide" evidence="12">
    <location>
        <begin position="1"/>
        <end position="24"/>
    </location>
</feature>
<dbReference type="PROSITE" id="PS00138">
    <property type="entry name" value="SUBTILASE_SER"/>
    <property type="match status" value="1"/>
</dbReference>
<evidence type="ECO:0000256" key="11">
    <source>
        <dbReference type="RuleBase" id="RU003355"/>
    </source>
</evidence>
<evidence type="ECO:0000256" key="3">
    <source>
        <dbReference type="ARBA" id="ARBA00022525"/>
    </source>
</evidence>
<dbReference type="Gene3D" id="3.30.70.80">
    <property type="entry name" value="Peptidase S8 propeptide/proteinase inhibitor I9"/>
    <property type="match status" value="1"/>
</dbReference>
<dbReference type="Gene3D" id="2.60.120.380">
    <property type="match status" value="1"/>
</dbReference>
<feature type="chain" id="PRO_5042247896" evidence="12">
    <location>
        <begin position="25"/>
        <end position="987"/>
    </location>
</feature>
<name>A0AAF0C4W1_9GAMM</name>